<comment type="cofactor">
    <cofactor evidence="9">
        <name>[2Fe-2S] cluster</name>
        <dbReference type="ChEBI" id="CHEBI:190135"/>
    </cofactor>
</comment>
<dbReference type="InterPro" id="IPR005805">
    <property type="entry name" value="Rieske_Fe-S_prot_C"/>
</dbReference>
<dbReference type="GO" id="GO:0004497">
    <property type="term" value="F:monooxygenase activity"/>
    <property type="evidence" value="ECO:0007669"/>
    <property type="project" value="UniProtKB-ARBA"/>
</dbReference>
<dbReference type="GO" id="GO:0051537">
    <property type="term" value="F:2 iron, 2 sulfur cluster binding"/>
    <property type="evidence" value="ECO:0007669"/>
    <property type="project" value="UniProtKB-KW"/>
</dbReference>
<evidence type="ECO:0000256" key="5">
    <source>
        <dbReference type="ARBA" id="ARBA00023004"/>
    </source>
</evidence>
<evidence type="ECO:0000256" key="1">
    <source>
        <dbReference type="ARBA" id="ARBA00002494"/>
    </source>
</evidence>
<reference evidence="11 12" key="1">
    <citation type="submission" date="2017-06" db="EMBL/GenBank/DDBJ databases">
        <authorList>
            <person name="Kim H.J."/>
            <person name="Triplett B.A."/>
        </authorList>
    </citation>
    <scope>NUCLEOTIDE SEQUENCE [LARGE SCALE GENOMIC DNA]</scope>
    <source>
        <strain evidence="11 12">DSM 22179</strain>
    </source>
</reference>
<keyword evidence="12" id="KW-1185">Reference proteome</keyword>
<keyword evidence="4" id="KW-0479">Metal-binding</keyword>
<dbReference type="InterPro" id="IPR006311">
    <property type="entry name" value="TAT_signal"/>
</dbReference>
<accession>A0A212U592</accession>
<sequence length="140" mass="13947">MTCENAASCHPSRRQVVTGAGAAAAFAVPGLSACGAGDDGAAAPSGPPITVQAADVPVGGGLIEGEYVVTQPEEGTYKAFSSTCTHQGCKVTRVESEQIVCDCHGSYFSMTDGSVQTGPARDALPEVGVKDADGELTVGG</sequence>
<dbReference type="PRINTS" id="PR00162">
    <property type="entry name" value="RIESKE"/>
</dbReference>
<dbReference type="Pfam" id="PF00355">
    <property type="entry name" value="Rieske"/>
    <property type="match status" value="1"/>
</dbReference>
<dbReference type="GO" id="GO:0016705">
    <property type="term" value="F:oxidoreductase activity, acting on paired donors, with incorporation or reduction of molecular oxygen"/>
    <property type="evidence" value="ECO:0007669"/>
    <property type="project" value="UniProtKB-ARBA"/>
</dbReference>
<evidence type="ECO:0000313" key="11">
    <source>
        <dbReference type="EMBL" id="SNC73366.1"/>
    </source>
</evidence>
<dbReference type="OrthoDB" id="25106at2"/>
<dbReference type="SUPFAM" id="SSF50022">
    <property type="entry name" value="ISP domain"/>
    <property type="match status" value="1"/>
</dbReference>
<evidence type="ECO:0000256" key="7">
    <source>
        <dbReference type="ARBA" id="ARBA00023157"/>
    </source>
</evidence>
<evidence type="ECO:0000256" key="6">
    <source>
        <dbReference type="ARBA" id="ARBA00023014"/>
    </source>
</evidence>
<evidence type="ECO:0000256" key="8">
    <source>
        <dbReference type="ARBA" id="ARBA00029586"/>
    </source>
</evidence>
<keyword evidence="3" id="KW-0001">2Fe-2S</keyword>
<dbReference type="RefSeq" id="WP_088818921.1">
    <property type="nucleotide sequence ID" value="NZ_FYEZ01000003.1"/>
</dbReference>
<evidence type="ECO:0000256" key="2">
    <source>
        <dbReference type="ARBA" id="ARBA00015816"/>
    </source>
</evidence>
<dbReference type="CDD" id="cd03467">
    <property type="entry name" value="Rieske"/>
    <property type="match status" value="1"/>
</dbReference>
<keyword evidence="5" id="KW-0408">Iron</keyword>
<organism evidence="11 12">
    <name type="scientific">Kytococcus aerolatus</name>
    <dbReference type="NCBI Taxonomy" id="592308"/>
    <lineage>
        <taxon>Bacteria</taxon>
        <taxon>Bacillati</taxon>
        <taxon>Actinomycetota</taxon>
        <taxon>Actinomycetes</taxon>
        <taxon>Micrococcales</taxon>
        <taxon>Kytococcaceae</taxon>
        <taxon>Kytococcus</taxon>
    </lineage>
</organism>
<keyword evidence="6" id="KW-0411">Iron-sulfur</keyword>
<proteinExistence type="predicted"/>
<dbReference type="InterPro" id="IPR036922">
    <property type="entry name" value="Rieske_2Fe-2S_sf"/>
</dbReference>
<name>A0A212U592_9MICO</name>
<dbReference type="Proteomes" id="UP000198122">
    <property type="component" value="Unassembled WGS sequence"/>
</dbReference>
<evidence type="ECO:0000256" key="3">
    <source>
        <dbReference type="ARBA" id="ARBA00022714"/>
    </source>
</evidence>
<keyword evidence="7" id="KW-1015">Disulfide bond</keyword>
<dbReference type="InterPro" id="IPR017941">
    <property type="entry name" value="Rieske_2Fe-2S"/>
</dbReference>
<dbReference type="PROSITE" id="PS51318">
    <property type="entry name" value="TAT"/>
    <property type="match status" value="1"/>
</dbReference>
<dbReference type="Gene3D" id="2.102.10.10">
    <property type="entry name" value="Rieske [2Fe-2S] iron-sulphur domain"/>
    <property type="match status" value="1"/>
</dbReference>
<dbReference type="InterPro" id="IPR014349">
    <property type="entry name" value="Rieske_Fe-S_prot"/>
</dbReference>
<gene>
    <name evidence="11" type="ORF">SAMN05445756_1929</name>
</gene>
<evidence type="ECO:0000313" key="12">
    <source>
        <dbReference type="Proteomes" id="UP000198122"/>
    </source>
</evidence>
<evidence type="ECO:0000256" key="4">
    <source>
        <dbReference type="ARBA" id="ARBA00022723"/>
    </source>
</evidence>
<dbReference type="GO" id="GO:0016020">
    <property type="term" value="C:membrane"/>
    <property type="evidence" value="ECO:0007669"/>
    <property type="project" value="InterPro"/>
</dbReference>
<protein>
    <recommendedName>
        <fullName evidence="2">Cytochrome bc1 complex Rieske iron-sulfur subunit</fullName>
    </recommendedName>
    <alternativeName>
        <fullName evidence="8">Cytochrome bc1 reductase complex subunit QcrA</fullName>
    </alternativeName>
</protein>
<dbReference type="PANTHER" id="PTHR10134">
    <property type="entry name" value="CYTOCHROME B-C1 COMPLEX SUBUNIT RIESKE, MITOCHONDRIAL"/>
    <property type="match status" value="1"/>
</dbReference>
<dbReference type="GO" id="GO:0046872">
    <property type="term" value="F:metal ion binding"/>
    <property type="evidence" value="ECO:0007669"/>
    <property type="project" value="UniProtKB-KW"/>
</dbReference>
<feature type="domain" description="Rieske" evidence="10">
    <location>
        <begin position="48"/>
        <end position="138"/>
    </location>
</feature>
<dbReference type="AlphaFoldDB" id="A0A212U592"/>
<comment type="function">
    <text evidence="1">Iron-sulfur subunit of the cytochrome bc1 complex, an essential component of the respiratory electron transport chain required for ATP synthesis. The bc1 complex catalyzes the oxidation of menaquinol and the reduction of cytochrome c in the respiratory chain. The bc1 complex operates through a Q-cycle mechanism that couples electron transfer to generation of the proton gradient that drives ATP synthesis.</text>
</comment>
<dbReference type="EMBL" id="FYEZ01000003">
    <property type="protein sequence ID" value="SNC73366.1"/>
    <property type="molecule type" value="Genomic_DNA"/>
</dbReference>
<dbReference type="PROSITE" id="PS51296">
    <property type="entry name" value="RIESKE"/>
    <property type="match status" value="1"/>
</dbReference>
<evidence type="ECO:0000256" key="9">
    <source>
        <dbReference type="ARBA" id="ARBA00034078"/>
    </source>
</evidence>
<evidence type="ECO:0000259" key="10">
    <source>
        <dbReference type="PROSITE" id="PS51296"/>
    </source>
</evidence>